<gene>
    <name evidence="1" type="ORF">J7W16_08715</name>
</gene>
<name>A0A940WVF9_9BACI</name>
<dbReference type="RefSeq" id="WP_210596910.1">
    <property type="nucleotide sequence ID" value="NZ_JAGKSQ010000003.1"/>
</dbReference>
<dbReference type="AlphaFoldDB" id="A0A940WVF9"/>
<evidence type="ECO:0000313" key="1">
    <source>
        <dbReference type="EMBL" id="MBP3951217.1"/>
    </source>
</evidence>
<sequence>MSKRLELLFKNEEGRSVTLSVDDPIEPLDQVLITNSMNEIIAGDTIVTSGGNLVAIIGARVVERNVTPVEL</sequence>
<dbReference type="Pfam" id="PF11148">
    <property type="entry name" value="DUF2922"/>
    <property type="match status" value="1"/>
</dbReference>
<evidence type="ECO:0000313" key="2">
    <source>
        <dbReference type="Proteomes" id="UP000678228"/>
    </source>
</evidence>
<comment type="caution">
    <text evidence="1">The sequence shown here is derived from an EMBL/GenBank/DDBJ whole genome shotgun (WGS) entry which is preliminary data.</text>
</comment>
<dbReference type="EMBL" id="JAGKSQ010000003">
    <property type="protein sequence ID" value="MBP3951217.1"/>
    <property type="molecule type" value="Genomic_DNA"/>
</dbReference>
<reference evidence="1" key="1">
    <citation type="submission" date="2021-03" db="EMBL/GenBank/DDBJ databases">
        <title>Bacillus suaedae sp. nov., isolated from Suaeda aralocaspica.</title>
        <authorList>
            <person name="Lei R.F.R."/>
        </authorList>
    </citation>
    <scope>NUCLEOTIDE SEQUENCE</scope>
    <source>
        <strain evidence="1">YZJH907-2</strain>
    </source>
</reference>
<accession>A0A940WVF9</accession>
<keyword evidence="2" id="KW-1185">Reference proteome</keyword>
<organism evidence="1 2">
    <name type="scientific">Halalkalibacter suaedae</name>
    <dbReference type="NCBI Taxonomy" id="2822140"/>
    <lineage>
        <taxon>Bacteria</taxon>
        <taxon>Bacillati</taxon>
        <taxon>Bacillota</taxon>
        <taxon>Bacilli</taxon>
        <taxon>Bacillales</taxon>
        <taxon>Bacillaceae</taxon>
        <taxon>Halalkalibacter</taxon>
    </lineage>
</organism>
<dbReference type="InterPro" id="IPR021321">
    <property type="entry name" value="DUF2922"/>
</dbReference>
<proteinExistence type="predicted"/>
<dbReference type="Proteomes" id="UP000678228">
    <property type="component" value="Unassembled WGS sequence"/>
</dbReference>
<protein>
    <submittedName>
        <fullName evidence="1">DUF2922 domain-containing protein</fullName>
    </submittedName>
</protein>